<feature type="domain" description="Ricin B lectin" evidence="2">
    <location>
        <begin position="44"/>
        <end position="183"/>
    </location>
</feature>
<dbReference type="RefSeq" id="WP_212008917.1">
    <property type="nucleotide sequence ID" value="NZ_JAAFYZ010000026.1"/>
</dbReference>
<proteinExistence type="predicted"/>
<feature type="signal peptide" evidence="1">
    <location>
        <begin position="1"/>
        <end position="30"/>
    </location>
</feature>
<keyword evidence="4" id="KW-1185">Reference proteome</keyword>
<dbReference type="Proteomes" id="UP000730482">
    <property type="component" value="Unassembled WGS sequence"/>
</dbReference>
<dbReference type="EMBL" id="JAAFYZ010000026">
    <property type="protein sequence ID" value="MBS2547316.1"/>
    <property type="molecule type" value="Genomic_DNA"/>
</dbReference>
<dbReference type="InterPro" id="IPR000772">
    <property type="entry name" value="Ricin_B_lectin"/>
</dbReference>
<organism evidence="3 4">
    <name type="scientific">Catenulispora pinistramenti</name>
    <dbReference type="NCBI Taxonomy" id="2705254"/>
    <lineage>
        <taxon>Bacteria</taxon>
        <taxon>Bacillati</taxon>
        <taxon>Actinomycetota</taxon>
        <taxon>Actinomycetes</taxon>
        <taxon>Catenulisporales</taxon>
        <taxon>Catenulisporaceae</taxon>
        <taxon>Catenulispora</taxon>
    </lineage>
</organism>
<dbReference type="Gene3D" id="2.80.10.50">
    <property type="match status" value="3"/>
</dbReference>
<reference evidence="3 4" key="1">
    <citation type="submission" date="2020-02" db="EMBL/GenBank/DDBJ databases">
        <title>Acidophilic actinobacteria isolated from forest soil.</title>
        <authorList>
            <person name="Golinska P."/>
        </authorList>
    </citation>
    <scope>NUCLEOTIDE SEQUENCE [LARGE SCALE GENOMIC DNA]</scope>
    <source>
        <strain evidence="3 4">NL8</strain>
    </source>
</reference>
<sequence>MKKTNRLVAALAAVLFALGIGTMTTSPASATTKSSPHLAAFGGNPYGYEIRNGWNECLGILNESKANGAEAVQWPCDGQPDQAWQMFCQPNSGGCEFVNQNSNKCLGVLNESTANGAAIIQWDCWNGPDQNWRWIHFPNGGNIQNYNANYQKCLGIDGDNPAEGTPAIQWDCNGNNDQQWRQT</sequence>
<keyword evidence="1" id="KW-0732">Signal</keyword>
<evidence type="ECO:0000313" key="4">
    <source>
        <dbReference type="Proteomes" id="UP000730482"/>
    </source>
</evidence>
<name>A0ABS5KMR9_9ACTN</name>
<gene>
    <name evidence="3" type="ORF">KGQ19_10565</name>
</gene>
<dbReference type="Pfam" id="PF00652">
    <property type="entry name" value="Ricin_B_lectin"/>
    <property type="match status" value="1"/>
</dbReference>
<dbReference type="PROSITE" id="PS50231">
    <property type="entry name" value="RICIN_B_LECTIN"/>
    <property type="match status" value="1"/>
</dbReference>
<dbReference type="CDD" id="cd00161">
    <property type="entry name" value="beta-trefoil_Ricin-like"/>
    <property type="match status" value="1"/>
</dbReference>
<feature type="chain" id="PRO_5046268501" evidence="1">
    <location>
        <begin position="31"/>
        <end position="183"/>
    </location>
</feature>
<dbReference type="InterPro" id="IPR035992">
    <property type="entry name" value="Ricin_B-like_lectins"/>
</dbReference>
<comment type="caution">
    <text evidence="3">The sequence shown here is derived from an EMBL/GenBank/DDBJ whole genome shotgun (WGS) entry which is preliminary data.</text>
</comment>
<dbReference type="SUPFAM" id="SSF50370">
    <property type="entry name" value="Ricin B-like lectins"/>
    <property type="match status" value="1"/>
</dbReference>
<dbReference type="SMART" id="SM00458">
    <property type="entry name" value="RICIN"/>
    <property type="match status" value="1"/>
</dbReference>
<accession>A0ABS5KMR9</accession>
<protein>
    <submittedName>
        <fullName evidence="3">Ricin-type beta-trefoil lectin domain protein</fullName>
    </submittedName>
</protein>
<evidence type="ECO:0000313" key="3">
    <source>
        <dbReference type="EMBL" id="MBS2547316.1"/>
    </source>
</evidence>
<evidence type="ECO:0000259" key="2">
    <source>
        <dbReference type="SMART" id="SM00458"/>
    </source>
</evidence>
<evidence type="ECO:0000256" key="1">
    <source>
        <dbReference type="SAM" id="SignalP"/>
    </source>
</evidence>